<keyword evidence="3" id="KW-1185">Reference proteome</keyword>
<dbReference type="Proteomes" id="UP001381693">
    <property type="component" value="Unassembled WGS sequence"/>
</dbReference>
<reference evidence="2 3" key="1">
    <citation type="submission" date="2023-11" db="EMBL/GenBank/DDBJ databases">
        <title>Halocaridina rubra genome assembly.</title>
        <authorList>
            <person name="Smith C."/>
        </authorList>
    </citation>
    <scope>NUCLEOTIDE SEQUENCE [LARGE SCALE GENOMIC DNA]</scope>
    <source>
        <strain evidence="2">EP-1</strain>
        <tissue evidence="2">Whole</tissue>
    </source>
</reference>
<feature type="non-terminal residue" evidence="2">
    <location>
        <position position="59"/>
    </location>
</feature>
<sequence>MHVGGQATIQFPGIFRRGEAVLCGSLHHQCSTKVSIPISKGDSDQIRSPDSSTEVLRLM</sequence>
<protein>
    <submittedName>
        <fullName evidence="2">Uncharacterized protein</fullName>
    </submittedName>
</protein>
<proteinExistence type="predicted"/>
<feature type="compositionally biased region" description="Polar residues" evidence="1">
    <location>
        <begin position="48"/>
        <end position="59"/>
    </location>
</feature>
<evidence type="ECO:0000313" key="2">
    <source>
        <dbReference type="EMBL" id="KAK7078463.1"/>
    </source>
</evidence>
<feature type="region of interest" description="Disordered" evidence="1">
    <location>
        <begin position="40"/>
        <end position="59"/>
    </location>
</feature>
<dbReference type="EMBL" id="JAXCGZ010007819">
    <property type="protein sequence ID" value="KAK7078463.1"/>
    <property type="molecule type" value="Genomic_DNA"/>
</dbReference>
<organism evidence="2 3">
    <name type="scientific">Halocaridina rubra</name>
    <name type="common">Hawaiian red shrimp</name>
    <dbReference type="NCBI Taxonomy" id="373956"/>
    <lineage>
        <taxon>Eukaryota</taxon>
        <taxon>Metazoa</taxon>
        <taxon>Ecdysozoa</taxon>
        <taxon>Arthropoda</taxon>
        <taxon>Crustacea</taxon>
        <taxon>Multicrustacea</taxon>
        <taxon>Malacostraca</taxon>
        <taxon>Eumalacostraca</taxon>
        <taxon>Eucarida</taxon>
        <taxon>Decapoda</taxon>
        <taxon>Pleocyemata</taxon>
        <taxon>Caridea</taxon>
        <taxon>Atyoidea</taxon>
        <taxon>Atyidae</taxon>
        <taxon>Halocaridina</taxon>
    </lineage>
</organism>
<gene>
    <name evidence="2" type="ORF">SK128_006046</name>
</gene>
<name>A0AAN8XDJ6_HALRR</name>
<evidence type="ECO:0000256" key="1">
    <source>
        <dbReference type="SAM" id="MobiDB-lite"/>
    </source>
</evidence>
<evidence type="ECO:0000313" key="3">
    <source>
        <dbReference type="Proteomes" id="UP001381693"/>
    </source>
</evidence>
<accession>A0AAN8XDJ6</accession>
<comment type="caution">
    <text evidence="2">The sequence shown here is derived from an EMBL/GenBank/DDBJ whole genome shotgun (WGS) entry which is preliminary data.</text>
</comment>
<dbReference type="AlphaFoldDB" id="A0AAN8XDJ6"/>